<dbReference type="GO" id="GO:0046872">
    <property type="term" value="F:metal ion binding"/>
    <property type="evidence" value="ECO:0007669"/>
    <property type="project" value="UniProtKB-KW"/>
</dbReference>
<dbReference type="Gene3D" id="3.40.390.10">
    <property type="entry name" value="Collagenase (Catalytic Domain)"/>
    <property type="match status" value="1"/>
</dbReference>
<feature type="compositionally biased region" description="Polar residues" evidence="7">
    <location>
        <begin position="34"/>
        <end position="46"/>
    </location>
</feature>
<evidence type="ECO:0000256" key="7">
    <source>
        <dbReference type="SAM" id="MobiDB-lite"/>
    </source>
</evidence>
<keyword evidence="5" id="KW-0862">Zinc</keyword>
<keyword evidence="2" id="KW-0645">Protease</keyword>
<name>A0A8H4LFA0_9HYPO</name>
<evidence type="ECO:0000256" key="2">
    <source>
        <dbReference type="ARBA" id="ARBA00022670"/>
    </source>
</evidence>
<protein>
    <submittedName>
        <fullName evidence="8">Uncharacterized protein</fullName>
    </submittedName>
</protein>
<accession>A0A8H4LFA0</accession>
<comment type="caution">
    <text evidence="8">The sequence shown here is derived from an EMBL/GenBank/DDBJ whole genome shotgun (WGS) entry which is preliminary data.</text>
</comment>
<organism evidence="8 9">
    <name type="scientific">Fusarium albosuccineum</name>
    <dbReference type="NCBI Taxonomy" id="1237068"/>
    <lineage>
        <taxon>Eukaryota</taxon>
        <taxon>Fungi</taxon>
        <taxon>Dikarya</taxon>
        <taxon>Ascomycota</taxon>
        <taxon>Pezizomycotina</taxon>
        <taxon>Sordariomycetes</taxon>
        <taxon>Hypocreomycetidae</taxon>
        <taxon>Hypocreales</taxon>
        <taxon>Nectriaceae</taxon>
        <taxon>Fusarium</taxon>
        <taxon>Fusarium decemcellulare species complex</taxon>
    </lineage>
</organism>
<dbReference type="PANTHER" id="PTHR15910">
    <property type="entry name" value="ARCHAEMETZINCIN"/>
    <property type="match status" value="1"/>
</dbReference>
<dbReference type="SUPFAM" id="SSF55486">
    <property type="entry name" value="Metalloproteases ('zincins'), catalytic domain"/>
    <property type="match status" value="1"/>
</dbReference>
<dbReference type="Proteomes" id="UP000554235">
    <property type="component" value="Unassembled WGS sequence"/>
</dbReference>
<feature type="region of interest" description="Disordered" evidence="7">
    <location>
        <begin position="32"/>
        <end position="58"/>
    </location>
</feature>
<proteinExistence type="predicted"/>
<keyword evidence="9" id="KW-1185">Reference proteome</keyword>
<gene>
    <name evidence="8" type="ORF">FALBO_6209</name>
</gene>
<evidence type="ECO:0000256" key="5">
    <source>
        <dbReference type="ARBA" id="ARBA00022833"/>
    </source>
</evidence>
<dbReference type="AlphaFoldDB" id="A0A8H4LFA0"/>
<reference evidence="8 9" key="1">
    <citation type="submission" date="2020-01" db="EMBL/GenBank/DDBJ databases">
        <title>Identification and distribution of gene clusters putatively required for synthesis of sphingolipid metabolism inhibitors in phylogenetically diverse species of the filamentous fungus Fusarium.</title>
        <authorList>
            <person name="Kim H.-S."/>
            <person name="Busman M."/>
            <person name="Brown D.W."/>
            <person name="Divon H."/>
            <person name="Uhlig S."/>
            <person name="Proctor R.H."/>
        </authorList>
    </citation>
    <scope>NUCLEOTIDE SEQUENCE [LARGE SCALE GENOMIC DNA]</scope>
    <source>
        <strain evidence="8 9">NRRL 20459</strain>
    </source>
</reference>
<evidence type="ECO:0000256" key="4">
    <source>
        <dbReference type="ARBA" id="ARBA00022801"/>
    </source>
</evidence>
<keyword evidence="6" id="KW-0482">Metalloprotease</keyword>
<dbReference type="GO" id="GO:0006508">
    <property type="term" value="P:proteolysis"/>
    <property type="evidence" value="ECO:0007669"/>
    <property type="project" value="UniProtKB-KW"/>
</dbReference>
<dbReference type="CDD" id="cd11375">
    <property type="entry name" value="Peptidase_M54"/>
    <property type="match status" value="1"/>
</dbReference>
<feature type="region of interest" description="Disordered" evidence="7">
    <location>
        <begin position="310"/>
        <end position="340"/>
    </location>
</feature>
<dbReference type="Pfam" id="PF07998">
    <property type="entry name" value="Peptidase_M54"/>
    <property type="match status" value="1"/>
</dbReference>
<evidence type="ECO:0000256" key="1">
    <source>
        <dbReference type="ARBA" id="ARBA00001947"/>
    </source>
</evidence>
<dbReference type="EMBL" id="JAADYS010000808">
    <property type="protein sequence ID" value="KAF4466909.1"/>
    <property type="molecule type" value="Genomic_DNA"/>
</dbReference>
<dbReference type="InterPro" id="IPR024079">
    <property type="entry name" value="MetalloPept_cat_dom_sf"/>
</dbReference>
<evidence type="ECO:0000256" key="6">
    <source>
        <dbReference type="ARBA" id="ARBA00023049"/>
    </source>
</evidence>
<dbReference type="GO" id="GO:0008237">
    <property type="term" value="F:metallopeptidase activity"/>
    <property type="evidence" value="ECO:0007669"/>
    <property type="project" value="UniProtKB-KW"/>
</dbReference>
<feature type="compositionally biased region" description="Polar residues" evidence="7">
    <location>
        <begin position="319"/>
        <end position="336"/>
    </location>
</feature>
<evidence type="ECO:0000313" key="8">
    <source>
        <dbReference type="EMBL" id="KAF4466909.1"/>
    </source>
</evidence>
<evidence type="ECO:0000256" key="3">
    <source>
        <dbReference type="ARBA" id="ARBA00022723"/>
    </source>
</evidence>
<dbReference type="InterPro" id="IPR012962">
    <property type="entry name" value="Pept_M54_archaemetzincn"/>
</dbReference>
<keyword evidence="4" id="KW-0378">Hydrolase</keyword>
<dbReference type="OrthoDB" id="2365600at2759"/>
<keyword evidence="3" id="KW-0479">Metal-binding</keyword>
<comment type="cofactor">
    <cofactor evidence="1">
        <name>Zn(2+)</name>
        <dbReference type="ChEBI" id="CHEBI:29105"/>
    </cofactor>
</comment>
<dbReference type="PANTHER" id="PTHR15910:SF1">
    <property type="entry name" value="ARCHAEMETZINCIN-2"/>
    <property type="match status" value="1"/>
</dbReference>
<evidence type="ECO:0000313" key="9">
    <source>
        <dbReference type="Proteomes" id="UP000554235"/>
    </source>
</evidence>
<sequence length="468" mass="52490">MVACSHGALYTDCSPAAAVAGFKRPIVSQRLAAVSQTGRRSRGPTSTHEETMKDPSTFPGPLVLPGDDLYEDPDDSPQSFKSWHDYAGRNHITSRRKTIYVVSPPEITSEVETLMKDWEKPVLPKSAINAGLPKWTSSTPQIKDLVDYLHAFYHLMDVKELPAKFKWRPWDQVEAQTKSKSKKSKPAYVGLETPGVPELIRVRCRPSLDGVARMQMSLNDILDALIGRIPEDAYAIVMLNDFDQYEDEYDTYCSGRAYGGSRIAIVSSFRYNPSLDKHHEVDANHMWPASHCKAYVDKFCAAEGVEQPRPAKKARIPNGEQTSEESAISAAIQNSKRVPKPRTRDELASYWFSRIANTVAHELGHTFGMGHCTYYACLMQGCTNIRQDTQVPPYLCPVDLAKLSWELGPLLSIAEPPVNLQQRWIKDRSAALKDFCGRWSHVPQLAGFEAWLAKRLETMGECEDNVEA</sequence>